<dbReference type="Proteomes" id="UP000887540">
    <property type="component" value="Unplaced"/>
</dbReference>
<dbReference type="PROSITE" id="PS50041">
    <property type="entry name" value="C_TYPE_LECTIN_2"/>
    <property type="match status" value="1"/>
</dbReference>
<dbReference type="SMART" id="SM00034">
    <property type="entry name" value="CLECT"/>
    <property type="match status" value="1"/>
</dbReference>
<evidence type="ECO:0000256" key="1">
    <source>
        <dbReference type="SAM" id="MobiDB-lite"/>
    </source>
</evidence>
<protein>
    <submittedName>
        <fullName evidence="5">C-type lectin domain-containing protein</fullName>
    </submittedName>
</protein>
<dbReference type="InterPro" id="IPR016187">
    <property type="entry name" value="CTDL_fold"/>
</dbReference>
<accession>A0A914C6J0</accession>
<dbReference type="InterPro" id="IPR050111">
    <property type="entry name" value="C-type_lectin/snaclec_domain"/>
</dbReference>
<feature type="chain" id="PRO_5037668069" evidence="2">
    <location>
        <begin position="24"/>
        <end position="268"/>
    </location>
</feature>
<evidence type="ECO:0000313" key="5">
    <source>
        <dbReference type="WBParaSite" id="ACRNAN_Path_328.g1260.t1"/>
    </source>
</evidence>
<proteinExistence type="predicted"/>
<dbReference type="Pfam" id="PF00059">
    <property type="entry name" value="Lectin_C"/>
    <property type="match status" value="1"/>
</dbReference>
<feature type="region of interest" description="Disordered" evidence="1">
    <location>
        <begin position="29"/>
        <end position="180"/>
    </location>
</feature>
<feature type="compositionally biased region" description="Low complexity" evidence="1">
    <location>
        <begin position="68"/>
        <end position="175"/>
    </location>
</feature>
<dbReference type="WBParaSite" id="ACRNAN_Path_328.g1260.t1">
    <property type="protein sequence ID" value="ACRNAN_Path_328.g1260.t1"/>
    <property type="gene ID" value="ACRNAN_Path_328.g1260"/>
</dbReference>
<dbReference type="AlphaFoldDB" id="A0A914C6J0"/>
<dbReference type="Gene3D" id="3.10.100.10">
    <property type="entry name" value="Mannose-Binding Protein A, subunit A"/>
    <property type="match status" value="1"/>
</dbReference>
<dbReference type="SUPFAM" id="SSF56436">
    <property type="entry name" value="C-type lectin-like"/>
    <property type="match status" value="1"/>
</dbReference>
<feature type="domain" description="C-type lectin" evidence="3">
    <location>
        <begin position="186"/>
        <end position="252"/>
    </location>
</feature>
<dbReference type="InterPro" id="IPR001304">
    <property type="entry name" value="C-type_lectin-like"/>
</dbReference>
<organism evidence="4 5">
    <name type="scientific">Acrobeloides nanus</name>
    <dbReference type="NCBI Taxonomy" id="290746"/>
    <lineage>
        <taxon>Eukaryota</taxon>
        <taxon>Metazoa</taxon>
        <taxon>Ecdysozoa</taxon>
        <taxon>Nematoda</taxon>
        <taxon>Chromadorea</taxon>
        <taxon>Rhabditida</taxon>
        <taxon>Tylenchina</taxon>
        <taxon>Cephalobomorpha</taxon>
        <taxon>Cephaloboidea</taxon>
        <taxon>Cephalobidae</taxon>
        <taxon>Acrobeloides</taxon>
    </lineage>
</organism>
<reference evidence="5" key="1">
    <citation type="submission" date="2022-11" db="UniProtKB">
        <authorList>
            <consortium name="WormBaseParasite"/>
        </authorList>
    </citation>
    <scope>IDENTIFICATION</scope>
</reference>
<name>A0A914C6J0_9BILA</name>
<evidence type="ECO:0000256" key="2">
    <source>
        <dbReference type="SAM" id="SignalP"/>
    </source>
</evidence>
<feature type="compositionally biased region" description="Low complexity" evidence="1">
    <location>
        <begin position="36"/>
        <end position="50"/>
    </location>
</feature>
<evidence type="ECO:0000313" key="4">
    <source>
        <dbReference type="Proteomes" id="UP000887540"/>
    </source>
</evidence>
<dbReference type="PANTHER" id="PTHR22803">
    <property type="entry name" value="MANNOSE, PHOSPHOLIPASE, LECTIN RECEPTOR RELATED"/>
    <property type="match status" value="1"/>
</dbReference>
<keyword evidence="2" id="KW-0732">Signal</keyword>
<sequence>MYNYKLAVLFLLCCFLLVDVTGGCPCRHRKRHQKCGSGSSDTHSSESSSESSEHHKKHHSTAPANRSTAAPPTGSTAAPPTAATAAPPTAATAAPPTGSTAAPATWSKAAPPTAATAAPPTGSTAAPPTAATAAPRSTGPTTTTTKVSSSITTSRTTTTTQKATTTTSLPDLTRTGQSTSDVNSGVWIGLKAVVTGKNFEWTDGSPVDYTKWAVGQPDGSGRAGPPANCVDLHPDTLIGREDLTNVWDDDNCFAVMRAFVCKQPVQSC</sequence>
<feature type="signal peptide" evidence="2">
    <location>
        <begin position="1"/>
        <end position="23"/>
    </location>
</feature>
<dbReference type="InterPro" id="IPR016186">
    <property type="entry name" value="C-type_lectin-like/link_sf"/>
</dbReference>
<keyword evidence="4" id="KW-1185">Reference proteome</keyword>
<evidence type="ECO:0000259" key="3">
    <source>
        <dbReference type="PROSITE" id="PS50041"/>
    </source>
</evidence>